<feature type="compositionally biased region" description="Polar residues" evidence="1">
    <location>
        <begin position="428"/>
        <end position="452"/>
    </location>
</feature>
<feature type="compositionally biased region" description="Polar residues" evidence="1">
    <location>
        <begin position="526"/>
        <end position="548"/>
    </location>
</feature>
<proteinExistence type="predicted"/>
<keyword evidence="3" id="KW-1185">Reference proteome</keyword>
<feature type="compositionally biased region" description="Basic and acidic residues" evidence="1">
    <location>
        <begin position="113"/>
        <end position="141"/>
    </location>
</feature>
<feature type="region of interest" description="Disordered" evidence="1">
    <location>
        <begin position="638"/>
        <end position="659"/>
    </location>
</feature>
<accession>A0AAD6YSY3</accession>
<protein>
    <submittedName>
        <fullName evidence="2">Uncharacterized protein</fullName>
    </submittedName>
</protein>
<feature type="compositionally biased region" description="Polar residues" evidence="1">
    <location>
        <begin position="223"/>
        <end position="236"/>
    </location>
</feature>
<name>A0AAD6YSY3_9AGAR</name>
<feature type="region of interest" description="Disordered" evidence="1">
    <location>
        <begin position="504"/>
        <end position="552"/>
    </location>
</feature>
<comment type="caution">
    <text evidence="2">The sequence shown here is derived from an EMBL/GenBank/DDBJ whole genome shotgun (WGS) entry which is preliminary data.</text>
</comment>
<feature type="compositionally biased region" description="Low complexity" evidence="1">
    <location>
        <begin position="409"/>
        <end position="427"/>
    </location>
</feature>
<evidence type="ECO:0000313" key="3">
    <source>
        <dbReference type="Proteomes" id="UP001219525"/>
    </source>
</evidence>
<feature type="region of interest" description="Disordered" evidence="1">
    <location>
        <begin position="1"/>
        <end position="82"/>
    </location>
</feature>
<gene>
    <name evidence="2" type="ORF">GGX14DRAFT_413721</name>
</gene>
<organism evidence="2 3">
    <name type="scientific">Mycena pura</name>
    <dbReference type="NCBI Taxonomy" id="153505"/>
    <lineage>
        <taxon>Eukaryota</taxon>
        <taxon>Fungi</taxon>
        <taxon>Dikarya</taxon>
        <taxon>Basidiomycota</taxon>
        <taxon>Agaricomycotina</taxon>
        <taxon>Agaricomycetes</taxon>
        <taxon>Agaricomycetidae</taxon>
        <taxon>Agaricales</taxon>
        <taxon>Marasmiineae</taxon>
        <taxon>Mycenaceae</taxon>
        <taxon>Mycena</taxon>
    </lineage>
</organism>
<feature type="compositionally biased region" description="Pro residues" evidence="1">
    <location>
        <begin position="238"/>
        <end position="255"/>
    </location>
</feature>
<dbReference type="AlphaFoldDB" id="A0AAD6YSY3"/>
<evidence type="ECO:0000313" key="2">
    <source>
        <dbReference type="EMBL" id="KAJ7228565.1"/>
    </source>
</evidence>
<dbReference type="Proteomes" id="UP001219525">
    <property type="component" value="Unassembled WGS sequence"/>
</dbReference>
<feature type="region of interest" description="Disordered" evidence="1">
    <location>
        <begin position="95"/>
        <end position="294"/>
    </location>
</feature>
<feature type="region of interest" description="Disordered" evidence="1">
    <location>
        <begin position="398"/>
        <end position="467"/>
    </location>
</feature>
<dbReference type="EMBL" id="JARJCW010000002">
    <property type="protein sequence ID" value="KAJ7228565.1"/>
    <property type="molecule type" value="Genomic_DNA"/>
</dbReference>
<evidence type="ECO:0000256" key="1">
    <source>
        <dbReference type="SAM" id="MobiDB-lite"/>
    </source>
</evidence>
<feature type="compositionally biased region" description="Low complexity" evidence="1">
    <location>
        <begin position="504"/>
        <end position="525"/>
    </location>
</feature>
<feature type="compositionally biased region" description="Basic and acidic residues" evidence="1">
    <location>
        <begin position="202"/>
        <end position="221"/>
    </location>
</feature>
<reference evidence="2" key="1">
    <citation type="submission" date="2023-03" db="EMBL/GenBank/DDBJ databases">
        <title>Massive genome expansion in bonnet fungi (Mycena s.s.) driven by repeated elements and novel gene families across ecological guilds.</title>
        <authorList>
            <consortium name="Lawrence Berkeley National Laboratory"/>
            <person name="Harder C.B."/>
            <person name="Miyauchi S."/>
            <person name="Viragh M."/>
            <person name="Kuo A."/>
            <person name="Thoen E."/>
            <person name="Andreopoulos B."/>
            <person name="Lu D."/>
            <person name="Skrede I."/>
            <person name="Drula E."/>
            <person name="Henrissat B."/>
            <person name="Morin E."/>
            <person name="Kohler A."/>
            <person name="Barry K."/>
            <person name="LaButti K."/>
            <person name="Morin E."/>
            <person name="Salamov A."/>
            <person name="Lipzen A."/>
            <person name="Mereny Z."/>
            <person name="Hegedus B."/>
            <person name="Baldrian P."/>
            <person name="Stursova M."/>
            <person name="Weitz H."/>
            <person name="Taylor A."/>
            <person name="Grigoriev I.V."/>
            <person name="Nagy L.G."/>
            <person name="Martin F."/>
            <person name="Kauserud H."/>
        </authorList>
    </citation>
    <scope>NUCLEOTIDE SEQUENCE</scope>
    <source>
        <strain evidence="2">9144</strain>
    </source>
</reference>
<sequence length="704" mass="75305">MALQAQKQQRRMTAPAGTLQPPEGGYQPTGRPPSPLRNEFLPNGTFTGIDSHSAEESGVDEDDRAQWTRSPSPSPSSVSHVSRMAASFVQSVGTLVTNMASPGNPLTDEEQAERERDRSRREAERILTREAQDRKLLEERVLAMMESTKALPPPPSRTHSMDPPSPSSSVKESGGWWAAAKTRLTPNKDKDLTPAQQVILETKAREKEKKSSKGKEKEKEWPTNAQAKYTNPTFTSLVPPPQRQPVPASPSPVTPSRPTNANMPPNLTPSPMRHDALSSSPRDRERETPPLYAHFDETTGTLDVHVTLLTIAKRFEKLEKWTVGHVRALEERMGDVERWLVDKENEKEQSPHEASLQNQEEDVEGLVEIREGLHELQSRVSSLGRELAKLVTAPANLSQSTQARYSAETTTPITSPTSSFAIPSASPRQISGYTARESTSPPIASGSTTSITRLPYPTGDYASPSDSVLASQDVFTASPSSDSRPVSGLPGADASVLGTNLAASAPSSASSSYSNASFSSTSTTSGNGNDLSLPKTSIRSSGRGSVSPTPRKRYTVALGGSVESDNESGHEIGTAMLSEDGEDFFGGDTIGKSTSAKLSLAKNFGEKTQAAFSPSLKEPRLRAQSAYGLSSIVQASQGTASLGGSRTKPIPHGRSKSIDRFGAGNFVDPLALRKQSGGGGPAKTLGSGKVPIGQLVAFFDGERK</sequence>
<feature type="compositionally biased region" description="Basic and acidic residues" evidence="1">
    <location>
        <begin position="272"/>
        <end position="288"/>
    </location>
</feature>
<feature type="compositionally biased region" description="Polar residues" evidence="1">
    <location>
        <begin position="398"/>
        <end position="408"/>
    </location>
</feature>